<comment type="caution">
    <text evidence="1">The sequence shown here is derived from an EMBL/GenBank/DDBJ whole genome shotgun (WGS) entry which is preliminary data.</text>
</comment>
<name>A0AAD5XBK3_9FUNG</name>
<evidence type="ECO:0000313" key="2">
    <source>
        <dbReference type="Proteomes" id="UP001211907"/>
    </source>
</evidence>
<dbReference type="Proteomes" id="UP001211907">
    <property type="component" value="Unassembled WGS sequence"/>
</dbReference>
<reference evidence="1" key="1">
    <citation type="submission" date="2020-05" db="EMBL/GenBank/DDBJ databases">
        <title>Phylogenomic resolution of chytrid fungi.</title>
        <authorList>
            <person name="Stajich J.E."/>
            <person name="Amses K."/>
            <person name="Simmons R."/>
            <person name="Seto K."/>
            <person name="Myers J."/>
            <person name="Bonds A."/>
            <person name="Quandt C.A."/>
            <person name="Barry K."/>
            <person name="Liu P."/>
            <person name="Grigoriev I."/>
            <person name="Longcore J.E."/>
            <person name="James T.Y."/>
        </authorList>
    </citation>
    <scope>NUCLEOTIDE SEQUENCE</scope>
    <source>
        <strain evidence="1">JEL0513</strain>
    </source>
</reference>
<accession>A0AAD5XBK3</accession>
<organism evidence="1 2">
    <name type="scientific">Physocladia obscura</name>
    <dbReference type="NCBI Taxonomy" id="109957"/>
    <lineage>
        <taxon>Eukaryota</taxon>
        <taxon>Fungi</taxon>
        <taxon>Fungi incertae sedis</taxon>
        <taxon>Chytridiomycota</taxon>
        <taxon>Chytridiomycota incertae sedis</taxon>
        <taxon>Chytridiomycetes</taxon>
        <taxon>Chytridiales</taxon>
        <taxon>Chytriomycetaceae</taxon>
        <taxon>Physocladia</taxon>
    </lineage>
</organism>
<sequence length="255" mass="29784">MYFTRTSTELSISFISKQPKTIFNNPIVKYSDFVDAEQCIREELDLLLRLAILKPTFVELLFVSWDELKQIRDNSDMGMQWNFQKLLEIVLEPIDIFLVPNISAQMVQDIETARNFDEFLNTLQYFGAKNKVILFPEPQSIRTDCDKAALHLLMSQLTLETELLNTREVLRKQKGYFAQKIIKRNWTSEGKIQLIKAQTSKQLKSFIEANKLQTPLTNIWICQDFIESVSISELKIYYIQAKFQYMALVSTAKQT</sequence>
<evidence type="ECO:0000313" key="1">
    <source>
        <dbReference type="EMBL" id="KAJ3094795.1"/>
    </source>
</evidence>
<dbReference type="AlphaFoldDB" id="A0AAD5XBK3"/>
<feature type="non-terminal residue" evidence="1">
    <location>
        <position position="255"/>
    </location>
</feature>
<keyword evidence="2" id="KW-1185">Reference proteome</keyword>
<proteinExistence type="predicted"/>
<dbReference type="EMBL" id="JADGJH010002794">
    <property type="protein sequence ID" value="KAJ3094795.1"/>
    <property type="molecule type" value="Genomic_DNA"/>
</dbReference>
<gene>
    <name evidence="1" type="ORF">HK100_006017</name>
</gene>
<protein>
    <submittedName>
        <fullName evidence="1">Uncharacterized protein</fullName>
    </submittedName>
</protein>